<reference evidence="1 2" key="1">
    <citation type="journal article" date="2016" name="Stand. Genomic Sci.">
        <title>Complete genome sequence and genomic characterization of Microcystis panniformis FACHB 1757 by third-generation sequencing.</title>
        <authorList>
            <person name="Zhang J.Y."/>
            <person name="Guan R."/>
            <person name="Zhang H.J."/>
            <person name="Li H."/>
            <person name="Xiao P."/>
            <person name="Yu G.L."/>
            <person name="Du L."/>
            <person name="Cao D.M."/>
            <person name="Zhu B.C."/>
            <person name="Li R.H."/>
            <person name="Lu Z.H."/>
        </authorList>
    </citation>
    <scope>NUCLEOTIDE SEQUENCE [LARGE SCALE GENOMIC DNA]</scope>
    <source>
        <strain evidence="1 2">FACHB-1757</strain>
    </source>
</reference>
<keyword evidence="2" id="KW-1185">Reference proteome</keyword>
<name>A0A0K1SAH9_9CHRO</name>
<accession>A0A0K1SAH9</accession>
<gene>
    <name evidence="1" type="ORF">VL20_6251</name>
</gene>
<dbReference type="KEGG" id="mpk:VL20_6251"/>
<dbReference type="AlphaFoldDB" id="A0A0K1SAH9"/>
<proteinExistence type="predicted"/>
<organism evidence="1 2">
    <name type="scientific">Microcystis panniformis FACHB-1757</name>
    <dbReference type="NCBI Taxonomy" id="1638788"/>
    <lineage>
        <taxon>Bacteria</taxon>
        <taxon>Bacillati</taxon>
        <taxon>Cyanobacteriota</taxon>
        <taxon>Cyanophyceae</taxon>
        <taxon>Oscillatoriophycideae</taxon>
        <taxon>Chroococcales</taxon>
        <taxon>Microcystaceae</taxon>
        <taxon>Microcystis</taxon>
    </lineage>
</organism>
<dbReference type="PATRIC" id="fig|1638788.3.peg.6280"/>
<evidence type="ECO:0000313" key="1">
    <source>
        <dbReference type="EMBL" id="AKV71011.1"/>
    </source>
</evidence>
<protein>
    <submittedName>
        <fullName evidence="1">Uncharacterized protein</fullName>
    </submittedName>
</protein>
<dbReference type="Proteomes" id="UP000068167">
    <property type="component" value="Chromosome"/>
</dbReference>
<dbReference type="EMBL" id="CP011339">
    <property type="protein sequence ID" value="AKV71011.1"/>
    <property type="molecule type" value="Genomic_DNA"/>
</dbReference>
<sequence>MTFLGLIAFGLAIKSDFSQFHRFFSKDSIEERGQQGR</sequence>
<evidence type="ECO:0000313" key="2">
    <source>
        <dbReference type="Proteomes" id="UP000068167"/>
    </source>
</evidence>